<dbReference type="Gene3D" id="3.30.428.10">
    <property type="entry name" value="HIT-like"/>
    <property type="match status" value="1"/>
</dbReference>
<feature type="domain" description="HIT" evidence="3">
    <location>
        <begin position="45"/>
        <end position="155"/>
    </location>
</feature>
<dbReference type="PANTHER" id="PTHR42997:SF1">
    <property type="entry name" value="AP-4-A PHOSPHORYLASE"/>
    <property type="match status" value="1"/>
</dbReference>
<accession>A0ABT5X6L4</accession>
<evidence type="ECO:0000313" key="4">
    <source>
        <dbReference type="EMBL" id="MDF0590321.1"/>
    </source>
</evidence>
<dbReference type="EMBL" id="JARFPK010000010">
    <property type="protein sequence ID" value="MDF0590321.1"/>
    <property type="molecule type" value="Genomic_DNA"/>
</dbReference>
<evidence type="ECO:0000256" key="2">
    <source>
        <dbReference type="PROSITE-ProRule" id="PRU00464"/>
    </source>
</evidence>
<dbReference type="PROSITE" id="PS51084">
    <property type="entry name" value="HIT_2"/>
    <property type="match status" value="1"/>
</dbReference>
<proteinExistence type="predicted"/>
<dbReference type="Pfam" id="PF01230">
    <property type="entry name" value="HIT"/>
    <property type="match status" value="1"/>
</dbReference>
<protein>
    <submittedName>
        <fullName evidence="4">HIT domain-containing protein</fullName>
    </submittedName>
</protein>
<evidence type="ECO:0000313" key="5">
    <source>
        <dbReference type="Proteomes" id="UP001220010"/>
    </source>
</evidence>
<feature type="short sequence motif" description="Histidine triad motif" evidence="2">
    <location>
        <begin position="140"/>
        <end position="144"/>
    </location>
</feature>
<keyword evidence="1" id="KW-0547">Nucleotide-binding</keyword>
<evidence type="ECO:0000259" key="3">
    <source>
        <dbReference type="PROSITE" id="PS51084"/>
    </source>
</evidence>
<reference evidence="4 5" key="1">
    <citation type="submission" date="2023-03" db="EMBL/GenBank/DDBJ databases">
        <title>WGS of Methanotrichaceae archaeon Mx.</title>
        <authorList>
            <person name="Sorokin D.Y."/>
            <person name="Merkel A.Y."/>
        </authorList>
    </citation>
    <scope>NUCLEOTIDE SEQUENCE [LARGE SCALE GENOMIC DNA]</scope>
    <source>
        <strain evidence="4 5">Mx</strain>
    </source>
</reference>
<sequence length="184" mass="20951">MMDETAVGEEMGGERKGWGGGEPVRTLWAPWRMDYILSDKRGGCIFCEKEGEDRDRENLILFRGRHHFIIMNAYPYNNGHMMVVPRRHTSTLEGWSPEERAEFLELTDIAVDILKRTMRPDGFNIGINMGEVAGAGIADHIHLHVVPRWSGDCNFMPVLADTRVVPEHIQATYEKLLEALDEVS</sequence>
<dbReference type="CDD" id="cd01275">
    <property type="entry name" value="FHIT"/>
    <property type="match status" value="1"/>
</dbReference>
<dbReference type="Proteomes" id="UP001220010">
    <property type="component" value="Unassembled WGS sequence"/>
</dbReference>
<dbReference type="InterPro" id="IPR039383">
    <property type="entry name" value="FHIT"/>
</dbReference>
<keyword evidence="5" id="KW-1185">Reference proteome</keyword>
<comment type="caution">
    <text evidence="4">The sequence shown here is derived from an EMBL/GenBank/DDBJ whole genome shotgun (WGS) entry which is preliminary data.</text>
</comment>
<gene>
    <name evidence="4" type="ORF">P0O15_03935</name>
</gene>
<name>A0ABT5X6L4_9EURY</name>
<dbReference type="SUPFAM" id="SSF54197">
    <property type="entry name" value="HIT-like"/>
    <property type="match status" value="1"/>
</dbReference>
<evidence type="ECO:0000256" key="1">
    <source>
        <dbReference type="ARBA" id="ARBA00022741"/>
    </source>
</evidence>
<dbReference type="InterPro" id="IPR036265">
    <property type="entry name" value="HIT-like_sf"/>
</dbReference>
<dbReference type="InterPro" id="IPR052908">
    <property type="entry name" value="AP-4-A_phosphorylase"/>
</dbReference>
<dbReference type="PANTHER" id="PTHR42997">
    <property type="entry name" value="HIT FAMILY HYDROLASE"/>
    <property type="match status" value="1"/>
</dbReference>
<organism evidence="4 5">
    <name type="scientific">Candidatus Methanocrinis natronophilus</name>
    <dbReference type="NCBI Taxonomy" id="3033396"/>
    <lineage>
        <taxon>Archaea</taxon>
        <taxon>Methanobacteriati</taxon>
        <taxon>Methanobacteriota</taxon>
        <taxon>Stenosarchaea group</taxon>
        <taxon>Methanomicrobia</taxon>
        <taxon>Methanotrichales</taxon>
        <taxon>Methanotrichaceae</taxon>
        <taxon>Methanocrinis</taxon>
    </lineage>
</organism>
<dbReference type="InterPro" id="IPR011146">
    <property type="entry name" value="HIT-like"/>
</dbReference>